<dbReference type="Proteomes" id="UP000000600">
    <property type="component" value="Unassembled WGS sequence"/>
</dbReference>
<dbReference type="InParanoid" id="A0CF14"/>
<dbReference type="KEGG" id="ptm:GSPATT00037820001"/>
<evidence type="ECO:0000313" key="2">
    <source>
        <dbReference type="EMBL" id="CAK69381.1"/>
    </source>
</evidence>
<proteinExistence type="predicted"/>
<organism evidence="2 3">
    <name type="scientific">Paramecium tetraurelia</name>
    <dbReference type="NCBI Taxonomy" id="5888"/>
    <lineage>
        <taxon>Eukaryota</taxon>
        <taxon>Sar</taxon>
        <taxon>Alveolata</taxon>
        <taxon>Ciliophora</taxon>
        <taxon>Intramacronucleata</taxon>
        <taxon>Oligohymenophorea</taxon>
        <taxon>Peniculida</taxon>
        <taxon>Parameciidae</taxon>
        <taxon>Paramecium</taxon>
    </lineage>
</organism>
<dbReference type="EMBL" id="CT868067">
    <property type="protein sequence ID" value="CAK69381.1"/>
    <property type="molecule type" value="Genomic_DNA"/>
</dbReference>
<accession>A0CF14</accession>
<dbReference type="eggNOG" id="ENOG502QV2M">
    <property type="taxonomic scope" value="Eukaryota"/>
</dbReference>
<dbReference type="RefSeq" id="XP_001436778.1">
    <property type="nucleotide sequence ID" value="XM_001436741.1"/>
</dbReference>
<protein>
    <recommendedName>
        <fullName evidence="1">EFHB C-terminal EF-hand domain-containing protein</fullName>
    </recommendedName>
</protein>
<reference evidence="2 3" key="1">
    <citation type="journal article" date="2006" name="Nature">
        <title>Global trends of whole-genome duplications revealed by the ciliate Paramecium tetraurelia.</title>
        <authorList>
            <consortium name="Genoscope"/>
            <person name="Aury J.-M."/>
            <person name="Jaillon O."/>
            <person name="Duret L."/>
            <person name="Noel B."/>
            <person name="Jubin C."/>
            <person name="Porcel B.M."/>
            <person name="Segurens B."/>
            <person name="Daubin V."/>
            <person name="Anthouard V."/>
            <person name="Aiach N."/>
            <person name="Arnaiz O."/>
            <person name="Billaut A."/>
            <person name="Beisson J."/>
            <person name="Blanc I."/>
            <person name="Bouhouche K."/>
            <person name="Camara F."/>
            <person name="Duharcourt S."/>
            <person name="Guigo R."/>
            <person name="Gogendeau D."/>
            <person name="Katinka M."/>
            <person name="Keller A.-M."/>
            <person name="Kissmehl R."/>
            <person name="Klotz C."/>
            <person name="Koll F."/>
            <person name="Le Moue A."/>
            <person name="Lepere C."/>
            <person name="Malinsky S."/>
            <person name="Nowacki M."/>
            <person name="Nowak J.K."/>
            <person name="Plattner H."/>
            <person name="Poulain J."/>
            <person name="Ruiz F."/>
            <person name="Serrano V."/>
            <person name="Zagulski M."/>
            <person name="Dessen P."/>
            <person name="Betermier M."/>
            <person name="Weissenbach J."/>
            <person name="Scarpelli C."/>
            <person name="Schachter V."/>
            <person name="Sperling L."/>
            <person name="Meyer E."/>
            <person name="Cohen J."/>
            <person name="Wincker P."/>
        </authorList>
    </citation>
    <scope>NUCLEOTIDE SEQUENCE [LARGE SCALE GENOMIC DNA]</scope>
    <source>
        <strain evidence="2 3">Stock d4-2</strain>
    </source>
</reference>
<gene>
    <name evidence="2" type="ORF">GSPATT00037820001</name>
</gene>
<evidence type="ECO:0000259" key="1">
    <source>
        <dbReference type="Pfam" id="PF25325"/>
    </source>
</evidence>
<dbReference type="Pfam" id="PF25325">
    <property type="entry name" value="EF-hand_EFHB_C"/>
    <property type="match status" value="1"/>
</dbReference>
<dbReference type="OrthoDB" id="329034at2759"/>
<name>A0CF14_PARTE</name>
<feature type="domain" description="EFHB C-terminal EF-hand" evidence="1">
    <location>
        <begin position="18"/>
        <end position="92"/>
    </location>
</feature>
<dbReference type="GeneID" id="5022563"/>
<dbReference type="STRING" id="5888.A0CF14"/>
<dbReference type="InterPro" id="IPR057428">
    <property type="entry name" value="EFHB_EF-hand_C"/>
</dbReference>
<dbReference type="AlphaFoldDB" id="A0CF14"/>
<dbReference type="HOGENOM" id="CLU_2390747_0_0_1"/>
<evidence type="ECO:0000313" key="3">
    <source>
        <dbReference type="Proteomes" id="UP000000600"/>
    </source>
</evidence>
<keyword evidence="3" id="KW-1185">Reference proteome</keyword>
<sequence>MKSVADPQNYGDEVPAVALLFPEKFSHMGLSEQDFLRLRTKKEIKDIFESIGIKYGFGKFEGIFKRAKQIQNKNDDKVSVKSFQLAVQEMHYID</sequence>